<reference evidence="3 4" key="1">
    <citation type="submission" date="2018-09" db="EMBL/GenBank/DDBJ databases">
        <title>Genomic Encyclopedia of Archaeal and Bacterial Type Strains, Phase II (KMG-II): from individual species to whole genera.</title>
        <authorList>
            <person name="Goeker M."/>
        </authorList>
    </citation>
    <scope>NUCLEOTIDE SEQUENCE [LARGE SCALE GENOMIC DNA]</scope>
    <source>
        <strain evidence="3 4">DSM 27148</strain>
    </source>
</reference>
<keyword evidence="4" id="KW-1185">Reference proteome</keyword>
<gene>
    <name evidence="3" type="ORF">BC643_0560</name>
</gene>
<dbReference type="PANTHER" id="PTHR37539">
    <property type="entry name" value="SECRETED PROTEIN-RELATED"/>
    <property type="match status" value="1"/>
</dbReference>
<dbReference type="InterPro" id="IPR037473">
    <property type="entry name" value="Lcp-like"/>
</dbReference>
<dbReference type="AlphaFoldDB" id="A0A419W440"/>
<dbReference type="OrthoDB" id="6072815at2"/>
<protein>
    <submittedName>
        <fullName evidence="3">Uncharacterized protein DUF2236</fullName>
    </submittedName>
</protein>
<dbReference type="PANTHER" id="PTHR37539:SF1">
    <property type="entry name" value="ER-BOUND OXYGENASE MPAB_MPAB'_RUBBER OXYGENASE CATALYTIC DOMAIN-CONTAINING PROTEIN"/>
    <property type="match status" value="1"/>
</dbReference>
<dbReference type="EMBL" id="RAPN01000001">
    <property type="protein sequence ID" value="RKD90224.1"/>
    <property type="molecule type" value="Genomic_DNA"/>
</dbReference>
<feature type="transmembrane region" description="Helical" evidence="1">
    <location>
        <begin position="96"/>
        <end position="113"/>
    </location>
</feature>
<evidence type="ECO:0000313" key="4">
    <source>
        <dbReference type="Proteomes" id="UP000283387"/>
    </source>
</evidence>
<dbReference type="Pfam" id="PF09995">
    <property type="entry name" value="MPAB_Lcp_cat"/>
    <property type="match status" value="1"/>
</dbReference>
<keyword evidence="1" id="KW-0472">Membrane</keyword>
<organism evidence="3 4">
    <name type="scientific">Mangrovibacterium diazotrophicum</name>
    <dbReference type="NCBI Taxonomy" id="1261403"/>
    <lineage>
        <taxon>Bacteria</taxon>
        <taxon>Pseudomonadati</taxon>
        <taxon>Bacteroidota</taxon>
        <taxon>Bacteroidia</taxon>
        <taxon>Marinilabiliales</taxon>
        <taxon>Prolixibacteraceae</taxon>
        <taxon>Mangrovibacterium</taxon>
    </lineage>
</organism>
<dbReference type="RefSeq" id="WP_120271643.1">
    <property type="nucleotide sequence ID" value="NZ_RAPN01000001.1"/>
</dbReference>
<comment type="caution">
    <text evidence="3">The sequence shown here is derived from an EMBL/GenBank/DDBJ whole genome shotgun (WGS) entry which is preliminary data.</text>
</comment>
<keyword evidence="1" id="KW-1133">Transmembrane helix</keyword>
<feature type="domain" description="ER-bound oxygenase mpaB/mpaB'/Rubber oxygenase catalytic" evidence="2">
    <location>
        <begin position="125"/>
        <end position="315"/>
    </location>
</feature>
<proteinExistence type="predicted"/>
<accession>A0A419W440</accession>
<evidence type="ECO:0000313" key="3">
    <source>
        <dbReference type="EMBL" id="RKD90224.1"/>
    </source>
</evidence>
<sequence>MKKNDSRYEWKGIDLEQLRHEMDDPADAAVLAVYKDSSDFTVLGDILKKMATNDGFSSSKLPDEMQHFLAKEIDYPFTEGDISLFQQTHEIWKKKGMYFVFILFFRALPYTYMAEKPANVLRITKLLRDHTERRVFETAQFVFDVMDEEWWMPQKRGLLTALKIRIMHAAMRHIILKSDMMGEEWDAKWGMPISQEDLIATNQVFSLEFFKGMEMLGEPLTADEQRAWFHTWKTIGRIMGVKEELIAGNVEEAWSLQHAVYAHLFKDKTEAGIPLAEALVETLVHFHLSHKLTLLMMRKMLADEQFPDCFHRMLGPSFETKYPELFEVHTDEEKKEEHEDQLDDHLHDELHNYHEVIKKKKSQYETAKPKTSWFERIVLLIASFLGRDIKQDQMIDLHIKGLHLAIHVPGTELPIEELEEDAIDDAMKSVGGIMIAILNKHFRKDKESGFRIPKNLLDDWALKG</sequence>
<evidence type="ECO:0000256" key="1">
    <source>
        <dbReference type="SAM" id="Phobius"/>
    </source>
</evidence>
<evidence type="ECO:0000259" key="2">
    <source>
        <dbReference type="Pfam" id="PF09995"/>
    </source>
</evidence>
<dbReference type="InterPro" id="IPR018713">
    <property type="entry name" value="MPAB/Lcp_cat_dom"/>
</dbReference>
<keyword evidence="1" id="KW-0812">Transmembrane</keyword>
<dbReference type="Proteomes" id="UP000283387">
    <property type="component" value="Unassembled WGS sequence"/>
</dbReference>
<name>A0A419W440_9BACT</name>
<dbReference type="GO" id="GO:0016491">
    <property type="term" value="F:oxidoreductase activity"/>
    <property type="evidence" value="ECO:0007669"/>
    <property type="project" value="InterPro"/>
</dbReference>